<proteinExistence type="predicted"/>
<dbReference type="EMBL" id="ANMO01000235">
    <property type="protein sequence ID" value="EMB14038.1"/>
    <property type="molecule type" value="Genomic_DNA"/>
</dbReference>
<dbReference type="Proteomes" id="UP000011529">
    <property type="component" value="Unassembled WGS sequence"/>
</dbReference>
<gene>
    <name evidence="1" type="ORF">RE6C_05292</name>
</gene>
<protein>
    <submittedName>
        <fullName evidence="1">Uncharacterized protein</fullName>
    </submittedName>
</protein>
<evidence type="ECO:0000313" key="1">
    <source>
        <dbReference type="EMBL" id="EMB14038.1"/>
    </source>
</evidence>
<name>M2AWW5_9BACT</name>
<evidence type="ECO:0000313" key="2">
    <source>
        <dbReference type="Proteomes" id="UP000011529"/>
    </source>
</evidence>
<comment type="caution">
    <text evidence="1">The sequence shown here is derived from an EMBL/GenBank/DDBJ whole genome shotgun (WGS) entry which is preliminary data.</text>
</comment>
<sequence>MSRRAVGRESPAHHSYRPRLLRYCIQKRQNQKNRQAQRFRKTRLRLPVLPGLCVLM</sequence>
<reference evidence="1" key="2">
    <citation type="journal article" date="2013" name="Mar. Genomics">
        <title>Expression of sulfatases in Rhodopirellula baltica and the diversity of sulfatases in the genus Rhodopirellula.</title>
        <authorList>
            <person name="Wegner C.E."/>
            <person name="Richter-Heitmann T."/>
            <person name="Klindworth A."/>
            <person name="Klockow C."/>
            <person name="Richter M."/>
            <person name="Achstetter T."/>
            <person name="Glockner F.O."/>
            <person name="Harder J."/>
        </authorList>
    </citation>
    <scope>NUCLEOTIDE SEQUENCE [LARGE SCALE GENOMIC DNA]</scope>
    <source>
        <strain evidence="1">6C</strain>
    </source>
</reference>
<keyword evidence="2" id="KW-1185">Reference proteome</keyword>
<reference evidence="1" key="1">
    <citation type="submission" date="2012-11" db="EMBL/GenBank/DDBJ databases">
        <title>Permanent draft genomes of Rhodopirellula europaea strain SH398 and 6C.</title>
        <authorList>
            <person name="Richter M."/>
            <person name="Richter-Heitmann T."/>
            <person name="Frank C."/>
            <person name="Harder J."/>
            <person name="Glockner F.O."/>
        </authorList>
    </citation>
    <scope>NUCLEOTIDE SEQUENCE</scope>
    <source>
        <strain evidence="1">6C</strain>
    </source>
</reference>
<dbReference type="AlphaFoldDB" id="M2AWW5"/>
<organism evidence="1 2">
    <name type="scientific">Rhodopirellula europaea 6C</name>
    <dbReference type="NCBI Taxonomy" id="1263867"/>
    <lineage>
        <taxon>Bacteria</taxon>
        <taxon>Pseudomonadati</taxon>
        <taxon>Planctomycetota</taxon>
        <taxon>Planctomycetia</taxon>
        <taxon>Pirellulales</taxon>
        <taxon>Pirellulaceae</taxon>
        <taxon>Rhodopirellula</taxon>
    </lineage>
</organism>
<accession>M2AWW5</accession>